<dbReference type="SUPFAM" id="SSF51445">
    <property type="entry name" value="(Trans)glycosidases"/>
    <property type="match status" value="1"/>
</dbReference>
<name>A0A9X1RWU8_9FLAO</name>
<feature type="domain" description="Glycosyl hydrolase-like 10" evidence="3">
    <location>
        <begin position="77"/>
        <end position="377"/>
    </location>
</feature>
<accession>A0A9X1RWU8</accession>
<organism evidence="4 5">
    <name type="scientific">Christiangramia sediminis</name>
    <dbReference type="NCBI Taxonomy" id="2881336"/>
    <lineage>
        <taxon>Bacteria</taxon>
        <taxon>Pseudomonadati</taxon>
        <taxon>Bacteroidota</taxon>
        <taxon>Flavobacteriia</taxon>
        <taxon>Flavobacteriales</taxon>
        <taxon>Flavobacteriaceae</taxon>
        <taxon>Christiangramia</taxon>
    </lineage>
</organism>
<protein>
    <submittedName>
        <fullName evidence="4">Family 10 glycosylhydrolase</fullName>
    </submittedName>
</protein>
<reference evidence="4" key="1">
    <citation type="submission" date="2021-10" db="EMBL/GenBank/DDBJ databases">
        <title>Gramella sp. ASW11-100T, isolated from marine sediment.</title>
        <authorList>
            <person name="Xia C."/>
        </authorList>
    </citation>
    <scope>NUCLEOTIDE SEQUENCE</scope>
    <source>
        <strain evidence="4">ASW11-100</strain>
    </source>
</reference>
<dbReference type="InterPro" id="IPR003790">
    <property type="entry name" value="GHL10"/>
</dbReference>
<dbReference type="AlphaFoldDB" id="A0A9X1RWU8"/>
<feature type="compositionally biased region" description="Basic and acidic residues" evidence="2">
    <location>
        <begin position="35"/>
        <end position="51"/>
    </location>
</feature>
<dbReference type="InterPro" id="IPR052177">
    <property type="entry name" value="Divisome_Glycosyl_Hydrolase"/>
</dbReference>
<evidence type="ECO:0000256" key="1">
    <source>
        <dbReference type="ARBA" id="ARBA00022729"/>
    </source>
</evidence>
<comment type="caution">
    <text evidence="4">The sequence shown here is derived from an EMBL/GenBank/DDBJ whole genome shotgun (WGS) entry which is preliminary data.</text>
</comment>
<evidence type="ECO:0000313" key="5">
    <source>
        <dbReference type="Proteomes" id="UP001139414"/>
    </source>
</evidence>
<dbReference type="Gene3D" id="3.20.20.80">
    <property type="entry name" value="Glycosidases"/>
    <property type="match status" value="1"/>
</dbReference>
<dbReference type="EMBL" id="JAJBZG010000005">
    <property type="protein sequence ID" value="MCB7481923.1"/>
    <property type="molecule type" value="Genomic_DNA"/>
</dbReference>
<feature type="compositionally biased region" description="Acidic residues" evidence="2">
    <location>
        <begin position="52"/>
        <end position="64"/>
    </location>
</feature>
<dbReference type="PANTHER" id="PTHR43405">
    <property type="entry name" value="GLYCOSYL HYDROLASE DIGH"/>
    <property type="match status" value="1"/>
</dbReference>
<dbReference type="Pfam" id="PF02638">
    <property type="entry name" value="GHL10"/>
    <property type="match status" value="1"/>
</dbReference>
<dbReference type="RefSeq" id="WP_229341259.1">
    <property type="nucleotide sequence ID" value="NZ_JAJBZG010000005.1"/>
</dbReference>
<evidence type="ECO:0000313" key="4">
    <source>
        <dbReference type="EMBL" id="MCB7481923.1"/>
    </source>
</evidence>
<evidence type="ECO:0000259" key="3">
    <source>
        <dbReference type="Pfam" id="PF02638"/>
    </source>
</evidence>
<keyword evidence="5" id="KW-1185">Reference proteome</keyword>
<dbReference type="Proteomes" id="UP001139414">
    <property type="component" value="Unassembled WGS sequence"/>
</dbReference>
<dbReference type="PANTHER" id="PTHR43405:SF1">
    <property type="entry name" value="GLYCOSYL HYDROLASE DIGH"/>
    <property type="match status" value="1"/>
</dbReference>
<keyword evidence="1" id="KW-0732">Signal</keyword>
<feature type="region of interest" description="Disordered" evidence="2">
    <location>
        <begin position="33"/>
        <end position="64"/>
    </location>
</feature>
<proteinExistence type="predicted"/>
<gene>
    <name evidence="4" type="ORF">LGQ90_11675</name>
</gene>
<dbReference type="InterPro" id="IPR017853">
    <property type="entry name" value="GH"/>
</dbReference>
<evidence type="ECO:0000256" key="2">
    <source>
        <dbReference type="SAM" id="MobiDB-lite"/>
    </source>
</evidence>
<sequence>MGSNFIFSNSLRSLGFIVLILLMNACKSTQAVKTEPTEPKVVEKETEKPVEEIPEIEQPEETSEEINFMEPPIDIEEFRAAWIATVANINWPSRNDLSTEAQKKEAIAMLDFLEKHNFNAVILQVRPQADALYESDIEPWSYFLTGKSGKAPQPYYDPLEFWIEEAHNRGMELHVWLNPYRAHHTTGKEIGEKSIVKTHPGLVRELKNGMWWMDPGSNQVQEHSANVVMDIVKRYDIDAVHFDDYFYPYASYNGKKDFPDENSWQKYVSEGGELSRGDWRRKNVNDFIERIAEEIKAEKSYVKFGISPFGIWRPGFPKGISGMDQYEELYADAKLWLNKGWIDYFTPQLYWPTNQMKQSFPVLLGWWESENVVGRHVWPGINLGLEEKEEHKGEIASQILISRGILRDNPGTVHWNIGPLMKNDSLAKSLLNGPYHRNALVPASPWLDEEVPAVPDFKLKNSADDIHLSWIQNELEETFRCVVYYRYENSGWEFKILNLNSKNIEIPKVNTDKNKLEKVGITAVDRTGNQSSFKELEIEKLLP</sequence>